<sequence>MRSGTQTYPAKLPAATAAWTSSPGRNPVTAAPTVATRPVTSRPVTSRPVTSRPVTSRPVTSRPRTATRGPRSPSAARMTSGRPEVTNQSPWFTAAACTRPSTSWGPGVGSSTSCRRRTSTVR</sequence>
<gene>
    <name evidence="2" type="ORF">I4I81_06400</name>
</gene>
<reference evidence="2 3" key="1">
    <citation type="submission" date="2020-11" db="EMBL/GenBank/DDBJ databases">
        <title>Pseudonocardia abyssalis sp. nov. and Pseudonocardia oceani sp. nov., description and phylogenomic analysis of two novel actinomycetes isolated from the deep Southern Ocean.</title>
        <authorList>
            <person name="Parra J."/>
        </authorList>
    </citation>
    <scope>NUCLEOTIDE SEQUENCE [LARGE SCALE GENOMIC DNA]</scope>
    <source>
        <strain evidence="2 3">KRD-168</strain>
    </source>
</reference>
<proteinExistence type="predicted"/>
<dbReference type="InterPro" id="IPR008385">
    <property type="entry name" value="ASFV_p54"/>
</dbReference>
<dbReference type="EMBL" id="JADQDK010000001">
    <property type="protein sequence ID" value="MBW0133882.1"/>
    <property type="molecule type" value="Genomic_DNA"/>
</dbReference>
<comment type="caution">
    <text evidence="2">The sequence shown here is derived from an EMBL/GenBank/DDBJ whole genome shotgun (WGS) entry which is preliminary data.</text>
</comment>
<evidence type="ECO:0000256" key="1">
    <source>
        <dbReference type="SAM" id="MobiDB-lite"/>
    </source>
</evidence>
<evidence type="ECO:0000313" key="3">
    <source>
        <dbReference type="Proteomes" id="UP000694287"/>
    </source>
</evidence>
<evidence type="ECO:0000313" key="2">
    <source>
        <dbReference type="EMBL" id="MBW0133882.1"/>
    </source>
</evidence>
<dbReference type="Proteomes" id="UP000694287">
    <property type="component" value="Unassembled WGS sequence"/>
</dbReference>
<dbReference type="Pfam" id="PF05568">
    <property type="entry name" value="ASFV_J13L"/>
    <property type="match status" value="1"/>
</dbReference>
<name>A0ABS6UNP8_9PSEU</name>
<feature type="compositionally biased region" description="Low complexity" evidence="1">
    <location>
        <begin position="27"/>
        <end position="40"/>
    </location>
</feature>
<protein>
    <submittedName>
        <fullName evidence="2">Uncharacterized protein</fullName>
    </submittedName>
</protein>
<accession>A0ABS6UNP8</accession>
<feature type="compositionally biased region" description="Polar residues" evidence="1">
    <location>
        <begin position="42"/>
        <end position="64"/>
    </location>
</feature>
<keyword evidence="3" id="KW-1185">Reference proteome</keyword>
<feature type="region of interest" description="Disordered" evidence="1">
    <location>
        <begin position="1"/>
        <end position="122"/>
    </location>
</feature>
<organism evidence="2 3">
    <name type="scientific">Pseudonocardia abyssalis</name>
    <dbReference type="NCBI Taxonomy" id="2792008"/>
    <lineage>
        <taxon>Bacteria</taxon>
        <taxon>Bacillati</taxon>
        <taxon>Actinomycetota</taxon>
        <taxon>Actinomycetes</taxon>
        <taxon>Pseudonocardiales</taxon>
        <taxon>Pseudonocardiaceae</taxon>
        <taxon>Pseudonocardia</taxon>
    </lineage>
</organism>